<evidence type="ECO:0000256" key="2">
    <source>
        <dbReference type="ARBA" id="ARBA00022475"/>
    </source>
</evidence>
<dbReference type="VEuPathDB" id="TriTrypDB:Tb10.v4.0211"/>
<feature type="signal peptide" evidence="7">
    <location>
        <begin position="1"/>
        <end position="20"/>
    </location>
</feature>
<keyword evidence="5" id="KW-0325">Glycoprotein</keyword>
<evidence type="ECO:0000313" key="9">
    <source>
        <dbReference type="EMBL" id="AGH60757.1"/>
    </source>
</evidence>
<evidence type="ECO:0000259" key="8">
    <source>
        <dbReference type="Pfam" id="PF00913"/>
    </source>
</evidence>
<accession>M4T169</accession>
<dbReference type="InterPro" id="IPR001812">
    <property type="entry name" value="Trypano_VSG_A_N_dom"/>
</dbReference>
<proteinExistence type="predicted"/>
<dbReference type="SUPFAM" id="SSF58087">
    <property type="entry name" value="Variant surface glycoprotein (N-terminal domain)"/>
    <property type="match status" value="1"/>
</dbReference>
<keyword evidence="7" id="KW-0732">Signal</keyword>
<evidence type="ECO:0000256" key="4">
    <source>
        <dbReference type="ARBA" id="ARBA00023136"/>
    </source>
</evidence>
<feature type="chain" id="PRO_5004057984" evidence="7">
    <location>
        <begin position="21"/>
        <end position="272"/>
    </location>
</feature>
<evidence type="ECO:0000256" key="1">
    <source>
        <dbReference type="ARBA" id="ARBA00004609"/>
    </source>
</evidence>
<feature type="domain" description="Trypanosome variant surface glycoprotein A-type N-terminal" evidence="8">
    <location>
        <begin position="10"/>
        <end position="246"/>
    </location>
</feature>
<keyword evidence="4" id="KW-0472">Membrane</keyword>
<keyword evidence="3" id="KW-0336">GPI-anchor</keyword>
<evidence type="ECO:0000256" key="3">
    <source>
        <dbReference type="ARBA" id="ARBA00022622"/>
    </source>
</evidence>
<dbReference type="GO" id="GO:0005886">
    <property type="term" value="C:plasma membrane"/>
    <property type="evidence" value="ECO:0007669"/>
    <property type="project" value="UniProtKB-SubCell"/>
</dbReference>
<dbReference type="AlphaFoldDB" id="M4T169"/>
<evidence type="ECO:0000256" key="6">
    <source>
        <dbReference type="ARBA" id="ARBA00023288"/>
    </source>
</evidence>
<sequence length="272" mass="28970">MLRRLLIISLVLLLQQPAQGTTSKRPLKLSVAKSFCTYPNKAKKAAANLAHKLNTIYNSLKAAEKASLQHQLSQAALPQYKEAAATLTIYAQAAYTEALAELQNWANEQTKTAGQAMYVAARIDGLLEVLKRHMSTAKSTNKGCIANDGDAKGIDKFVTETCGAEDTTTLSPANDELAAALDSNINDRTDAEAGGANDHYRINENQGGAYTNVPQPLNLLSGILQIPQAGGFTTSTNVLAATKANSLFTALKTNGANLKIDIATPPKTRQLS</sequence>
<keyword evidence="6" id="KW-0449">Lipoprotein</keyword>
<evidence type="ECO:0000256" key="5">
    <source>
        <dbReference type="ARBA" id="ARBA00023180"/>
    </source>
</evidence>
<keyword evidence="2" id="KW-1003">Cell membrane</keyword>
<protein>
    <submittedName>
        <fullName evidence="9">Variant surface glycoprotein 1849</fullName>
    </submittedName>
</protein>
<dbReference type="GO" id="GO:0042783">
    <property type="term" value="P:symbiont-mediated evasion of host immune response"/>
    <property type="evidence" value="ECO:0007669"/>
    <property type="project" value="InterPro"/>
</dbReference>
<reference evidence="9" key="1">
    <citation type="submission" date="2013-02" db="EMBL/GenBank/DDBJ databases">
        <authorList>
            <person name="Cross G.A.M."/>
            <person name="Kim H.-S."/>
            <person name="Wickstead B."/>
        </authorList>
    </citation>
    <scope>NUCLEOTIDE SEQUENCE</scope>
    <source>
        <strain evidence="9">Lister 427</strain>
    </source>
</reference>
<reference evidence="9" key="2">
    <citation type="journal article" date="2014" name="Mol. Biochem. Parasitol.">
        <title>Capturing the variant surface glycoprotein repertoire (the VSGnome) of Trypanosoma brucei Lister 427.</title>
        <authorList>
            <person name="Cross G.A."/>
            <person name="Kim H.S."/>
            <person name="Wickstead B."/>
        </authorList>
    </citation>
    <scope>NUCLEOTIDE SEQUENCE</scope>
    <source>
        <strain evidence="9">Lister 427</strain>
    </source>
</reference>
<comment type="subcellular location">
    <subcellularLocation>
        <location evidence="1">Cell membrane</location>
        <topology evidence="1">Lipid-anchor</topology>
        <topology evidence="1">GPI-anchor</topology>
    </subcellularLocation>
</comment>
<organism evidence="9">
    <name type="scientific">Trypanosoma brucei</name>
    <dbReference type="NCBI Taxonomy" id="5691"/>
    <lineage>
        <taxon>Eukaryota</taxon>
        <taxon>Discoba</taxon>
        <taxon>Euglenozoa</taxon>
        <taxon>Kinetoplastea</taxon>
        <taxon>Metakinetoplastina</taxon>
        <taxon>Trypanosomatida</taxon>
        <taxon>Trypanosomatidae</taxon>
        <taxon>Trypanosoma</taxon>
    </lineage>
</organism>
<dbReference type="Pfam" id="PF00913">
    <property type="entry name" value="Trypan_glycop"/>
    <property type="match status" value="1"/>
</dbReference>
<name>M4T169_9TRYP</name>
<dbReference type="EMBL" id="KC613326">
    <property type="protein sequence ID" value="AGH60757.1"/>
    <property type="molecule type" value="Genomic_DNA"/>
</dbReference>
<dbReference type="GO" id="GO:0098552">
    <property type="term" value="C:side of membrane"/>
    <property type="evidence" value="ECO:0007669"/>
    <property type="project" value="UniProtKB-KW"/>
</dbReference>
<evidence type="ECO:0000256" key="7">
    <source>
        <dbReference type="SAM" id="SignalP"/>
    </source>
</evidence>